<dbReference type="AlphaFoldDB" id="A0A7W8BE68"/>
<evidence type="ECO:0000313" key="2">
    <source>
        <dbReference type="Proteomes" id="UP000528608"/>
    </source>
</evidence>
<organism evidence="1 2">
    <name type="scientific">Streptomyces eurocidicus</name>
    <name type="common">Streptoverticillium eurocidicus</name>
    <dbReference type="NCBI Taxonomy" id="66423"/>
    <lineage>
        <taxon>Bacteria</taxon>
        <taxon>Bacillati</taxon>
        <taxon>Actinomycetota</taxon>
        <taxon>Actinomycetes</taxon>
        <taxon>Kitasatosporales</taxon>
        <taxon>Streptomycetaceae</taxon>
        <taxon>Streptomyces</taxon>
    </lineage>
</organism>
<sequence length="137" mass="15543">MVLQVGVRALQQRRIQLRDSSDAVTATGDAATAGLLLFYAAECALKERLLVRRGLRDSSGLEPTHDLRRIAKELRLPRHLGERLDRLRNCRLHPATRGSVTLADLHQAWRYGAKLDAADEKEAHEVLRILITWCERD</sequence>
<dbReference type="Proteomes" id="UP000528608">
    <property type="component" value="Unassembled WGS sequence"/>
</dbReference>
<dbReference type="OrthoDB" id="5420191at2"/>
<protein>
    <recommendedName>
        <fullName evidence="3">HEPN domain-containing protein</fullName>
    </recommendedName>
</protein>
<dbReference type="EMBL" id="JACHJF010000016">
    <property type="protein sequence ID" value="MBB5121163.1"/>
    <property type="molecule type" value="Genomic_DNA"/>
</dbReference>
<name>A0A7W8BE68_STREU</name>
<evidence type="ECO:0008006" key="3">
    <source>
        <dbReference type="Google" id="ProtNLM"/>
    </source>
</evidence>
<evidence type="ECO:0000313" key="1">
    <source>
        <dbReference type="EMBL" id="MBB5121163.1"/>
    </source>
</evidence>
<comment type="caution">
    <text evidence="1">The sequence shown here is derived from an EMBL/GenBank/DDBJ whole genome shotgun (WGS) entry which is preliminary data.</text>
</comment>
<accession>A0A7W8BE68</accession>
<dbReference type="RefSeq" id="WP_102916494.1">
    <property type="nucleotide sequence ID" value="NZ_JACHJF010000016.1"/>
</dbReference>
<gene>
    <name evidence="1" type="ORF">FHS36_004615</name>
</gene>
<proteinExistence type="predicted"/>
<reference evidence="1 2" key="1">
    <citation type="submission" date="2020-08" db="EMBL/GenBank/DDBJ databases">
        <title>Genomic Encyclopedia of Type Strains, Phase III (KMG-III): the genomes of soil and plant-associated and newly described type strains.</title>
        <authorList>
            <person name="Whitman W."/>
        </authorList>
    </citation>
    <scope>NUCLEOTIDE SEQUENCE [LARGE SCALE GENOMIC DNA]</scope>
    <source>
        <strain evidence="1 2">CECT 3259</strain>
    </source>
</reference>